<dbReference type="Proteomes" id="UP000029381">
    <property type="component" value="Unassembled WGS sequence"/>
</dbReference>
<reference evidence="2 3" key="1">
    <citation type="submission" date="2014-08" db="EMBL/GenBank/DDBJ databases">
        <title>Genome sequence of Tetragenococcus muriaticus.</title>
        <authorList>
            <person name="Chuea-nongthon C."/>
            <person name="Rodtong S."/>
            <person name="Yongsawatdigul J."/>
            <person name="Steele J.L."/>
            <person name="Liu X.-y."/>
            <person name="Speers J."/>
            <person name="Glasner J.D."/>
            <person name="Neeno-Eckwall E.C."/>
        </authorList>
    </citation>
    <scope>NUCLEOTIDE SEQUENCE [LARGE SCALE GENOMIC DNA]</scope>
    <source>
        <strain evidence="2 3">3MR10-3</strain>
    </source>
</reference>
<gene>
    <name evidence="2" type="ORF">TMU3MR103_0623</name>
</gene>
<dbReference type="InterPro" id="IPR035413">
    <property type="entry name" value="Terminase_L_C"/>
</dbReference>
<evidence type="ECO:0000313" key="2">
    <source>
        <dbReference type="EMBL" id="KFN92162.1"/>
    </source>
</evidence>
<name>A0A091C7Q2_9ENTE</name>
<dbReference type="Pfam" id="PF17288">
    <property type="entry name" value="Terminase_3C"/>
    <property type="match status" value="1"/>
</dbReference>
<evidence type="ECO:0000259" key="1">
    <source>
        <dbReference type="Pfam" id="PF17288"/>
    </source>
</evidence>
<evidence type="ECO:0000313" key="3">
    <source>
        <dbReference type="Proteomes" id="UP000029381"/>
    </source>
</evidence>
<proteinExistence type="predicted"/>
<dbReference type="PATRIC" id="fig|1302648.3.peg.605"/>
<sequence length="231" mass="26425">MDNPYISQAFKEEAETTRERNERRYEWEYLGKAIGSGVVPFDNLHVEAGCITDDMVANFDNIRNGNDFGYATDPNAFVRWHYDKKRNGIYAIDEIYEVKLSNRKLAERLQAKGYQSDEIFADSAEPKSIAELKDEHGILRIKGVKKGPDSVEFGERWLDDLDFICIDPLRTPHIAQEFENIDYQTDKDGNPKPRLEDANNHAVDATRYALSQDMVKGQRAGSINIANLGFR</sequence>
<organism evidence="2 3">
    <name type="scientific">Tetragenococcus muriaticus 3MR10-3</name>
    <dbReference type="NCBI Taxonomy" id="1302648"/>
    <lineage>
        <taxon>Bacteria</taxon>
        <taxon>Bacillati</taxon>
        <taxon>Bacillota</taxon>
        <taxon>Bacilli</taxon>
        <taxon>Lactobacillales</taxon>
        <taxon>Enterococcaceae</taxon>
        <taxon>Tetragenococcus</taxon>
    </lineage>
</organism>
<accession>A0A091C7Q2</accession>
<dbReference type="AlphaFoldDB" id="A0A091C7Q2"/>
<dbReference type="PANTHER" id="PTHR39184:SF1">
    <property type="entry name" value="PBSX PHAGE TERMINASE LARGE SUBUNIT"/>
    <property type="match status" value="1"/>
</dbReference>
<dbReference type="EMBL" id="JPVT01000058">
    <property type="protein sequence ID" value="KFN92162.1"/>
    <property type="molecule type" value="Genomic_DNA"/>
</dbReference>
<keyword evidence="3" id="KW-1185">Reference proteome</keyword>
<dbReference type="PANTHER" id="PTHR39184">
    <property type="match status" value="1"/>
</dbReference>
<protein>
    <recommendedName>
        <fullName evidence="1">Phage terminase large subunit C-terminal domain-containing protein</fullName>
    </recommendedName>
</protein>
<dbReference type="Gene3D" id="3.40.50.300">
    <property type="entry name" value="P-loop containing nucleotide triphosphate hydrolases"/>
    <property type="match status" value="1"/>
</dbReference>
<dbReference type="Gene3D" id="3.30.420.280">
    <property type="match status" value="1"/>
</dbReference>
<comment type="caution">
    <text evidence="2">The sequence shown here is derived from an EMBL/GenBank/DDBJ whole genome shotgun (WGS) entry which is preliminary data.</text>
</comment>
<dbReference type="InterPro" id="IPR027417">
    <property type="entry name" value="P-loop_NTPase"/>
</dbReference>
<dbReference type="InterPro" id="IPR052380">
    <property type="entry name" value="Viral_DNA_packaging_terminase"/>
</dbReference>
<feature type="domain" description="Phage terminase large subunit C-terminal" evidence="1">
    <location>
        <begin position="67"/>
        <end position="211"/>
    </location>
</feature>